<dbReference type="RefSeq" id="XP_009060154.1">
    <property type="nucleotide sequence ID" value="XM_009061906.1"/>
</dbReference>
<keyword evidence="4" id="KW-0482">Metalloprotease</keyword>
<accession>V3ZDC4</accession>
<evidence type="ECO:0000256" key="3">
    <source>
        <dbReference type="ARBA" id="ARBA00022801"/>
    </source>
</evidence>
<dbReference type="OrthoDB" id="449345at2759"/>
<name>V3ZDC4_LOTGI</name>
<dbReference type="HOGENOM" id="CLU_038689_0_0_1"/>
<evidence type="ECO:0000256" key="4">
    <source>
        <dbReference type="ARBA" id="ARBA00023049"/>
    </source>
</evidence>
<dbReference type="PANTHER" id="PTHR31817:SF5">
    <property type="match status" value="1"/>
</dbReference>
<dbReference type="AlphaFoldDB" id="V3ZDC4"/>
<evidence type="ECO:0000313" key="6">
    <source>
        <dbReference type="Proteomes" id="UP000030746"/>
    </source>
</evidence>
<dbReference type="PANTHER" id="PTHR31817">
    <property type="match status" value="1"/>
</dbReference>
<dbReference type="OMA" id="LYYTACM"/>
<protein>
    <recommendedName>
        <fullName evidence="7">DUF1704 domain-containing protein</fullName>
    </recommendedName>
</protein>
<dbReference type="SMART" id="SM01154">
    <property type="entry name" value="DUF1704"/>
    <property type="match status" value="1"/>
</dbReference>
<keyword evidence="3" id="KW-0378">Hydrolase</keyword>
<evidence type="ECO:0000256" key="1">
    <source>
        <dbReference type="ARBA" id="ARBA00001947"/>
    </source>
</evidence>
<dbReference type="KEGG" id="lgi:LOTGIDRAFT_183090"/>
<dbReference type="Pfam" id="PF08014">
    <property type="entry name" value="MATCAP"/>
    <property type="match status" value="1"/>
</dbReference>
<evidence type="ECO:0008006" key="7">
    <source>
        <dbReference type="Google" id="ProtNLM"/>
    </source>
</evidence>
<dbReference type="GO" id="GO:0006508">
    <property type="term" value="P:proteolysis"/>
    <property type="evidence" value="ECO:0007669"/>
    <property type="project" value="UniProtKB-KW"/>
</dbReference>
<evidence type="ECO:0000313" key="5">
    <source>
        <dbReference type="EMBL" id="ESO89113.1"/>
    </source>
</evidence>
<feature type="non-terminal residue" evidence="5">
    <location>
        <position position="364"/>
    </location>
</feature>
<proteinExistence type="predicted"/>
<reference evidence="5 6" key="1">
    <citation type="journal article" date="2013" name="Nature">
        <title>Insights into bilaterian evolution from three spiralian genomes.</title>
        <authorList>
            <person name="Simakov O."/>
            <person name="Marletaz F."/>
            <person name="Cho S.J."/>
            <person name="Edsinger-Gonzales E."/>
            <person name="Havlak P."/>
            <person name="Hellsten U."/>
            <person name="Kuo D.H."/>
            <person name="Larsson T."/>
            <person name="Lv J."/>
            <person name="Arendt D."/>
            <person name="Savage R."/>
            <person name="Osoegawa K."/>
            <person name="de Jong P."/>
            <person name="Grimwood J."/>
            <person name="Chapman J.A."/>
            <person name="Shapiro H."/>
            <person name="Aerts A."/>
            <person name="Otillar R.P."/>
            <person name="Terry A.Y."/>
            <person name="Boore J.L."/>
            <person name="Grigoriev I.V."/>
            <person name="Lindberg D.R."/>
            <person name="Seaver E.C."/>
            <person name="Weisblat D.A."/>
            <person name="Putnam N.H."/>
            <person name="Rokhsar D.S."/>
        </authorList>
    </citation>
    <scope>NUCLEOTIDE SEQUENCE [LARGE SCALE GENOMIC DNA]</scope>
</reference>
<dbReference type="InterPro" id="IPR012548">
    <property type="entry name" value="MATCAP"/>
</dbReference>
<dbReference type="GeneID" id="20244524"/>
<gene>
    <name evidence="5" type="ORF">LOTGIDRAFT_183090</name>
</gene>
<dbReference type="EMBL" id="KB202619">
    <property type="protein sequence ID" value="ESO89113.1"/>
    <property type="molecule type" value="Genomic_DNA"/>
</dbReference>
<comment type="cofactor">
    <cofactor evidence="1">
        <name>Zn(2+)</name>
        <dbReference type="ChEBI" id="CHEBI:29105"/>
    </cofactor>
</comment>
<organism evidence="5 6">
    <name type="scientific">Lottia gigantea</name>
    <name type="common">Giant owl limpet</name>
    <dbReference type="NCBI Taxonomy" id="225164"/>
    <lineage>
        <taxon>Eukaryota</taxon>
        <taxon>Metazoa</taxon>
        <taxon>Spiralia</taxon>
        <taxon>Lophotrochozoa</taxon>
        <taxon>Mollusca</taxon>
        <taxon>Gastropoda</taxon>
        <taxon>Patellogastropoda</taxon>
        <taxon>Lottioidea</taxon>
        <taxon>Lottiidae</taxon>
        <taxon>Lottia</taxon>
    </lineage>
</organism>
<dbReference type="Proteomes" id="UP000030746">
    <property type="component" value="Unassembled WGS sequence"/>
</dbReference>
<dbReference type="GO" id="GO:0008237">
    <property type="term" value="F:metallopeptidase activity"/>
    <property type="evidence" value="ECO:0007669"/>
    <property type="project" value="UniProtKB-KW"/>
</dbReference>
<sequence length="364" mass="42269">MTKKSKSKLYVSSVKTIKIDQHSVRNIPTTIPLNLQEQKEKFLKHGHTPNFVHNTDSAHLQELTSSVKGQIRFEYLGEAEHILKLVKEKYGNGDNFLLECYGKRINQEEAQVILTKYLEENLLNESLTVIWCKNLGCSAKMMWTGPTVKTNKPEARRYTLWLNNSDENPYIREHGLECLLDHEIGTHFFRMFNDGLQPWYSDRKKFGLRSMGSFDSLCYEEGLATIHGILGSKAKYLWLSALVYYTACKSTEMNFKQLFDHLAQFVTNREQRWKHVMRVKRGLADPNDLGGYGKDQCYFEGALKILRNIEDIDFTVLMSGKICIDEINRIKRVARKDCIKLPAFMKNPEKYKKKLRHMAVLNGL</sequence>
<keyword evidence="6" id="KW-1185">Reference proteome</keyword>
<dbReference type="CTD" id="20244524"/>
<keyword evidence="2" id="KW-0645">Protease</keyword>
<evidence type="ECO:0000256" key="2">
    <source>
        <dbReference type="ARBA" id="ARBA00022670"/>
    </source>
</evidence>